<dbReference type="Pfam" id="PF12802">
    <property type="entry name" value="MarR_2"/>
    <property type="match status" value="1"/>
</dbReference>
<accession>A0A934VPB6</accession>
<dbReference type="SUPFAM" id="SSF46785">
    <property type="entry name" value="Winged helix' DNA-binding domain"/>
    <property type="match status" value="1"/>
</dbReference>
<reference evidence="5" key="1">
    <citation type="submission" date="2021-01" db="EMBL/GenBank/DDBJ databases">
        <title>Modified the classification status of verrucomicrobia.</title>
        <authorList>
            <person name="Feng X."/>
        </authorList>
    </citation>
    <scope>NUCLEOTIDE SEQUENCE</scope>
    <source>
        <strain evidence="5">KCTC 22041</strain>
    </source>
</reference>
<sequence>MSRSNVDKVNRKKSNQADEVFESIHHLMHQFRSEQYRMLRDGPYEMTHMEGKLMGYFAHNPGSTLRELVEFTGKDKGQLARLIRSLKDQGLLEGEENAKDKRSVRLSLTSEGNAIHDALRKQLSRVSKIAVAGLDADELRQLISMLNRIKGNLEESRDKE</sequence>
<comment type="caution">
    <text evidence="5">The sequence shown here is derived from an EMBL/GenBank/DDBJ whole genome shotgun (WGS) entry which is preliminary data.</text>
</comment>
<dbReference type="InterPro" id="IPR036388">
    <property type="entry name" value="WH-like_DNA-bd_sf"/>
</dbReference>
<dbReference type="InterPro" id="IPR036390">
    <property type="entry name" value="WH_DNA-bd_sf"/>
</dbReference>
<keyword evidence="6" id="KW-1185">Reference proteome</keyword>
<keyword evidence="2" id="KW-0238">DNA-binding</keyword>
<organism evidence="5 6">
    <name type="scientific">Luteolibacter pohnpeiensis</name>
    <dbReference type="NCBI Taxonomy" id="454153"/>
    <lineage>
        <taxon>Bacteria</taxon>
        <taxon>Pseudomonadati</taxon>
        <taxon>Verrucomicrobiota</taxon>
        <taxon>Verrucomicrobiia</taxon>
        <taxon>Verrucomicrobiales</taxon>
        <taxon>Verrucomicrobiaceae</taxon>
        <taxon>Luteolibacter</taxon>
    </lineage>
</organism>
<feature type="domain" description="HTH marR-type" evidence="4">
    <location>
        <begin position="17"/>
        <end position="151"/>
    </location>
</feature>
<dbReference type="SMART" id="SM00347">
    <property type="entry name" value="HTH_MARR"/>
    <property type="match status" value="1"/>
</dbReference>
<dbReference type="Proteomes" id="UP000603141">
    <property type="component" value="Unassembled WGS sequence"/>
</dbReference>
<dbReference type="InterPro" id="IPR000835">
    <property type="entry name" value="HTH_MarR-typ"/>
</dbReference>
<dbReference type="PRINTS" id="PR00598">
    <property type="entry name" value="HTHMARR"/>
</dbReference>
<dbReference type="GO" id="GO:0003677">
    <property type="term" value="F:DNA binding"/>
    <property type="evidence" value="ECO:0007669"/>
    <property type="project" value="UniProtKB-KW"/>
</dbReference>
<dbReference type="AlphaFoldDB" id="A0A934VPB6"/>
<keyword evidence="3" id="KW-0804">Transcription</keyword>
<gene>
    <name evidence="5" type="ORF">JIN85_00255</name>
</gene>
<protein>
    <submittedName>
        <fullName evidence="5">Winged helix-turn-helix transcriptional regulator</fullName>
    </submittedName>
</protein>
<dbReference type="Gene3D" id="1.10.10.10">
    <property type="entry name" value="Winged helix-like DNA-binding domain superfamily/Winged helix DNA-binding domain"/>
    <property type="match status" value="1"/>
</dbReference>
<evidence type="ECO:0000256" key="3">
    <source>
        <dbReference type="ARBA" id="ARBA00023163"/>
    </source>
</evidence>
<evidence type="ECO:0000256" key="2">
    <source>
        <dbReference type="ARBA" id="ARBA00023125"/>
    </source>
</evidence>
<evidence type="ECO:0000259" key="4">
    <source>
        <dbReference type="PROSITE" id="PS50995"/>
    </source>
</evidence>
<dbReference type="PANTHER" id="PTHR33164">
    <property type="entry name" value="TRANSCRIPTIONAL REGULATOR, MARR FAMILY"/>
    <property type="match status" value="1"/>
</dbReference>
<evidence type="ECO:0000313" key="6">
    <source>
        <dbReference type="Proteomes" id="UP000603141"/>
    </source>
</evidence>
<evidence type="ECO:0000256" key="1">
    <source>
        <dbReference type="ARBA" id="ARBA00023015"/>
    </source>
</evidence>
<dbReference type="GO" id="GO:0003700">
    <property type="term" value="F:DNA-binding transcription factor activity"/>
    <property type="evidence" value="ECO:0007669"/>
    <property type="project" value="InterPro"/>
</dbReference>
<keyword evidence="1" id="KW-0805">Transcription regulation</keyword>
<dbReference type="EMBL" id="JAENIJ010000001">
    <property type="protein sequence ID" value="MBK1880821.1"/>
    <property type="molecule type" value="Genomic_DNA"/>
</dbReference>
<dbReference type="RefSeq" id="WP_200266404.1">
    <property type="nucleotide sequence ID" value="NZ_JAENIJ010000001.1"/>
</dbReference>
<dbReference type="InterPro" id="IPR039422">
    <property type="entry name" value="MarR/SlyA-like"/>
</dbReference>
<proteinExistence type="predicted"/>
<dbReference type="GO" id="GO:0006950">
    <property type="term" value="P:response to stress"/>
    <property type="evidence" value="ECO:0007669"/>
    <property type="project" value="TreeGrafter"/>
</dbReference>
<evidence type="ECO:0000313" key="5">
    <source>
        <dbReference type="EMBL" id="MBK1880821.1"/>
    </source>
</evidence>
<dbReference type="PROSITE" id="PS50995">
    <property type="entry name" value="HTH_MARR_2"/>
    <property type="match status" value="1"/>
</dbReference>
<dbReference type="PANTHER" id="PTHR33164:SF64">
    <property type="entry name" value="TRANSCRIPTIONAL REGULATOR SLYA"/>
    <property type="match status" value="1"/>
</dbReference>
<name>A0A934VPB6_9BACT</name>